<dbReference type="InterPro" id="IPR019216">
    <property type="entry name" value="DUF2116_treble_clef"/>
</dbReference>
<sequence length="83" mass="9549">MSKFSSKYNQYKDLESVFPHKHCSVCKKMIPEEGNEFDEYCSMECSGQIQGQKKSKRKRTIIMVGSYAIMIIVFIIIAITSSK</sequence>
<feature type="transmembrane region" description="Helical" evidence="1">
    <location>
        <begin position="60"/>
        <end position="80"/>
    </location>
</feature>
<accession>A0ABY6HU92</accession>
<protein>
    <recommendedName>
        <fullName evidence="4">DUF2116 family Zn-ribbon domain-containing protein</fullName>
    </recommendedName>
</protein>
<name>A0ABY6HU92_9ARCH</name>
<dbReference type="EMBL" id="CP104013">
    <property type="protein sequence ID" value="UYP46437.1"/>
    <property type="molecule type" value="Genomic_DNA"/>
</dbReference>
<proteinExistence type="predicted"/>
<gene>
    <name evidence="2" type="ORF">NEF87_002722</name>
</gene>
<reference evidence="2" key="1">
    <citation type="submission" date="2022-09" db="EMBL/GenBank/DDBJ databases">
        <title>Actin cytoskeleton and complex cell architecture in an #Asgard archaeon.</title>
        <authorList>
            <person name="Ponce Toledo R.I."/>
            <person name="Schleper C."/>
            <person name="Rodrigues Oliveira T."/>
            <person name="Wollweber F."/>
            <person name="Xu J."/>
            <person name="Rittmann S."/>
            <person name="Klingl A."/>
            <person name="Pilhofer M."/>
        </authorList>
    </citation>
    <scope>NUCLEOTIDE SEQUENCE</scope>
    <source>
        <strain evidence="2">B-35</strain>
    </source>
</reference>
<keyword evidence="3" id="KW-1185">Reference proteome</keyword>
<evidence type="ECO:0000256" key="1">
    <source>
        <dbReference type="SAM" id="Phobius"/>
    </source>
</evidence>
<keyword evidence="1" id="KW-0812">Transmembrane</keyword>
<evidence type="ECO:0000313" key="3">
    <source>
        <dbReference type="Proteomes" id="UP001208689"/>
    </source>
</evidence>
<evidence type="ECO:0008006" key="4">
    <source>
        <dbReference type="Google" id="ProtNLM"/>
    </source>
</evidence>
<dbReference type="Proteomes" id="UP001208689">
    <property type="component" value="Chromosome"/>
</dbReference>
<dbReference type="Pfam" id="PF09889">
    <property type="entry name" value="DUF2116"/>
    <property type="match status" value="1"/>
</dbReference>
<organism evidence="2 3">
    <name type="scientific">Candidatus Lokiarchaeum ossiferum</name>
    <dbReference type="NCBI Taxonomy" id="2951803"/>
    <lineage>
        <taxon>Archaea</taxon>
        <taxon>Promethearchaeati</taxon>
        <taxon>Promethearchaeota</taxon>
        <taxon>Promethearchaeia</taxon>
        <taxon>Promethearchaeales</taxon>
        <taxon>Promethearchaeaceae</taxon>
        <taxon>Candidatus Lokiarchaeum</taxon>
    </lineage>
</organism>
<keyword evidence="1" id="KW-1133">Transmembrane helix</keyword>
<evidence type="ECO:0000313" key="2">
    <source>
        <dbReference type="EMBL" id="UYP46437.1"/>
    </source>
</evidence>
<keyword evidence="1" id="KW-0472">Membrane</keyword>